<dbReference type="EMBL" id="CALYLK010000001">
    <property type="protein sequence ID" value="CAH8193821.1"/>
    <property type="molecule type" value="Genomic_DNA"/>
</dbReference>
<proteinExistence type="predicted"/>
<gene>
    <name evidence="1" type="ORF">VAE063_1000439</name>
</gene>
<evidence type="ECO:0000313" key="2">
    <source>
        <dbReference type="Proteomes" id="UP001152658"/>
    </source>
</evidence>
<sequence>MALMGDVCFKLPYFEAITLFSYIINHLTEFLLLLPARTFI</sequence>
<comment type="caution">
    <text evidence="1">The sequence shown here is derived from an EMBL/GenBank/DDBJ whole genome shotgun (WGS) entry which is preliminary data.</text>
</comment>
<reference evidence="1" key="1">
    <citation type="submission" date="2022-06" db="EMBL/GenBank/DDBJ databases">
        <authorList>
            <person name="Goudenege D."/>
            <person name="Le Roux F."/>
        </authorList>
    </citation>
    <scope>NUCLEOTIDE SEQUENCE</scope>
    <source>
        <strain evidence="1">12-063</strain>
    </source>
</reference>
<keyword evidence="2" id="KW-1185">Reference proteome</keyword>
<dbReference type="Proteomes" id="UP001152658">
    <property type="component" value="Unassembled WGS sequence"/>
</dbReference>
<accession>A0ABM9FJ49</accession>
<organism evidence="1 2">
    <name type="scientific">Vibrio aestuarianus</name>
    <dbReference type="NCBI Taxonomy" id="28171"/>
    <lineage>
        <taxon>Bacteria</taxon>
        <taxon>Pseudomonadati</taxon>
        <taxon>Pseudomonadota</taxon>
        <taxon>Gammaproteobacteria</taxon>
        <taxon>Vibrionales</taxon>
        <taxon>Vibrionaceae</taxon>
        <taxon>Vibrio</taxon>
    </lineage>
</organism>
<name>A0ABM9FJ49_9VIBR</name>
<protein>
    <submittedName>
        <fullName evidence="1">Uncharacterized protein</fullName>
    </submittedName>
</protein>
<evidence type="ECO:0000313" key="1">
    <source>
        <dbReference type="EMBL" id="CAH8193821.1"/>
    </source>
</evidence>